<comment type="pathway">
    <text evidence="3">Isoprenoid biosynthesis; isopentenyl diphosphate biosynthesis via DXP pathway; isopentenyl diphosphate from 1-deoxy-D-xylulose 5-phosphate: step 2/6.</text>
</comment>
<dbReference type="InterPro" id="IPR001228">
    <property type="entry name" value="IspD"/>
</dbReference>
<dbReference type="SUPFAM" id="SSF53448">
    <property type="entry name" value="Nucleotide-diphospho-sugar transferases"/>
    <property type="match status" value="1"/>
</dbReference>
<dbReference type="PANTHER" id="PTHR32125">
    <property type="entry name" value="2-C-METHYL-D-ERYTHRITOL 4-PHOSPHATE CYTIDYLYLTRANSFERASE, CHLOROPLASTIC"/>
    <property type="match status" value="1"/>
</dbReference>
<dbReference type="PANTHER" id="PTHR32125:SF4">
    <property type="entry name" value="2-C-METHYL-D-ERYTHRITOL 4-PHOSPHATE CYTIDYLYLTRANSFERASE, CHLOROPLASTIC"/>
    <property type="match status" value="1"/>
</dbReference>
<accession>A0ABX7QVB4</accession>
<dbReference type="InterPro" id="IPR029044">
    <property type="entry name" value="Nucleotide-diphossugar_trans"/>
</dbReference>
<protein>
    <recommendedName>
        <fullName evidence="3">2-C-methyl-D-erythritol 4-phosphate cytidylyltransferase</fullName>
        <ecNumber evidence="3">2.7.7.60</ecNumber>
    </recommendedName>
    <alternativeName>
        <fullName evidence="3">4-diphosphocytidyl-2C-methyl-D-erythritol synthase</fullName>
    </alternativeName>
    <alternativeName>
        <fullName evidence="3">MEP cytidylyltransferase</fullName>
        <shortName evidence="3">MCT</shortName>
    </alternativeName>
</protein>
<feature type="site" description="Transition state stabilizer" evidence="3">
    <location>
        <position position="33"/>
    </location>
</feature>
<dbReference type="Gene3D" id="3.90.550.10">
    <property type="entry name" value="Spore Coat Polysaccharide Biosynthesis Protein SpsA, Chain A"/>
    <property type="match status" value="1"/>
</dbReference>
<feature type="site" description="Positions MEP for the nucleophilic attack" evidence="3">
    <location>
        <position position="219"/>
    </location>
</feature>
<dbReference type="GO" id="GO:0050518">
    <property type="term" value="F:2-C-methyl-D-erythritol 4-phosphate cytidylyltransferase activity"/>
    <property type="evidence" value="ECO:0007669"/>
    <property type="project" value="UniProtKB-EC"/>
</dbReference>
<dbReference type="RefSeq" id="WP_207355966.1">
    <property type="nucleotide sequence ID" value="NZ_CP071503.1"/>
</dbReference>
<evidence type="ECO:0000256" key="1">
    <source>
        <dbReference type="ARBA" id="ARBA00022679"/>
    </source>
</evidence>
<dbReference type="CDD" id="cd02516">
    <property type="entry name" value="CDP-ME_synthetase"/>
    <property type="match status" value="1"/>
</dbReference>
<comment type="similarity">
    <text evidence="3">Belongs to the IspD/TarI cytidylyltransferase family. IspD subfamily.</text>
</comment>
<dbReference type="Proteomes" id="UP000662770">
    <property type="component" value="Chromosome"/>
</dbReference>
<dbReference type="Pfam" id="PF01128">
    <property type="entry name" value="IspD"/>
    <property type="match status" value="1"/>
</dbReference>
<keyword evidence="2 3" id="KW-0548">Nucleotidyltransferase</keyword>
<dbReference type="InterPro" id="IPR034683">
    <property type="entry name" value="IspD/TarI"/>
</dbReference>
<dbReference type="InterPro" id="IPR050088">
    <property type="entry name" value="IspD/TarI_cytidylyltransf_bact"/>
</dbReference>
<evidence type="ECO:0000256" key="3">
    <source>
        <dbReference type="HAMAP-Rule" id="MF_00108"/>
    </source>
</evidence>
<reference evidence="4 5" key="1">
    <citation type="submission" date="2021-03" db="EMBL/GenBank/DDBJ databases">
        <title>Novel species identification of genus Shewanella.</title>
        <authorList>
            <person name="Liu G."/>
            <person name="Zhang Q."/>
        </authorList>
    </citation>
    <scope>NUCLEOTIDE SEQUENCE [LARGE SCALE GENOMIC DNA]</scope>
    <source>
        <strain evidence="4 5">FJAT-51800</strain>
    </source>
</reference>
<dbReference type="EC" id="2.7.7.60" evidence="3"/>
<keyword evidence="5" id="KW-1185">Reference proteome</keyword>
<proteinExistence type="inferred from homology"/>
<feature type="site" description="Positions MEP for the nucleophilic attack" evidence="3">
    <location>
        <position position="163"/>
    </location>
</feature>
<dbReference type="HAMAP" id="MF_00108">
    <property type="entry name" value="IspD"/>
    <property type="match status" value="1"/>
</dbReference>
<dbReference type="NCBIfam" id="TIGR00453">
    <property type="entry name" value="ispD"/>
    <property type="match status" value="1"/>
</dbReference>
<organism evidence="4 5">
    <name type="scientific">Shewanella avicenniae</name>
    <dbReference type="NCBI Taxonomy" id="2814294"/>
    <lineage>
        <taxon>Bacteria</taxon>
        <taxon>Pseudomonadati</taxon>
        <taxon>Pseudomonadota</taxon>
        <taxon>Gammaproteobacteria</taxon>
        <taxon>Alteromonadales</taxon>
        <taxon>Shewanellaceae</taxon>
        <taxon>Shewanella</taxon>
    </lineage>
</organism>
<evidence type="ECO:0000313" key="5">
    <source>
        <dbReference type="Proteomes" id="UP000662770"/>
    </source>
</evidence>
<comment type="catalytic activity">
    <reaction evidence="3">
        <text>2-C-methyl-D-erythritol 4-phosphate + CTP + H(+) = 4-CDP-2-C-methyl-D-erythritol + diphosphate</text>
        <dbReference type="Rhea" id="RHEA:13429"/>
        <dbReference type="ChEBI" id="CHEBI:15378"/>
        <dbReference type="ChEBI" id="CHEBI:33019"/>
        <dbReference type="ChEBI" id="CHEBI:37563"/>
        <dbReference type="ChEBI" id="CHEBI:57823"/>
        <dbReference type="ChEBI" id="CHEBI:58262"/>
        <dbReference type="EC" id="2.7.7.60"/>
    </reaction>
</comment>
<feature type="site" description="Transition state stabilizer" evidence="3">
    <location>
        <position position="26"/>
    </location>
</feature>
<evidence type="ECO:0000313" key="4">
    <source>
        <dbReference type="EMBL" id="QSX34768.1"/>
    </source>
</evidence>
<keyword evidence="3" id="KW-0414">Isoprene biosynthesis</keyword>
<name>A0ABX7QVB4_9GAMM</name>
<sequence length="240" mass="25703">MSHSSSDSPSLAKVIAVVPAAGIGSRMQAERPKQYLPLADSCILAVTLDVLLSHPAISEVVVALNPDDTYFSALPQAKHPKLRQVIGGAERVDSVIAALQLIDTPASWALVHDAARPCLTHTDIDKLLSSRSQFPHGAILAAPVRDTMKRAGNNGCIATTVPREALWHALTPQLFPTAELLLALEQAVQAGVNVTDEASAMEWKGVSPGLVSGRVDNIKVTHPDDLPLAALYLEYHRHHH</sequence>
<gene>
    <name evidence="3 4" type="primary">ispD</name>
    <name evidence="4" type="ORF">JYB87_05905</name>
</gene>
<dbReference type="EMBL" id="CP071503">
    <property type="protein sequence ID" value="QSX34768.1"/>
    <property type="molecule type" value="Genomic_DNA"/>
</dbReference>
<evidence type="ECO:0000256" key="2">
    <source>
        <dbReference type="ARBA" id="ARBA00022695"/>
    </source>
</evidence>
<comment type="function">
    <text evidence="3">Catalyzes the formation of 4-diphosphocytidyl-2-C-methyl-D-erythritol from CTP and 2-C-methyl-D-erythritol 4-phosphate (MEP).</text>
</comment>
<keyword evidence="1 3" id="KW-0808">Transferase</keyword>